<name>A0ABW3DT90_9ACTN</name>
<evidence type="ECO:0000313" key="4">
    <source>
        <dbReference type="Proteomes" id="UP001597024"/>
    </source>
</evidence>
<gene>
    <name evidence="3" type="ORF">ACFQ08_17760</name>
</gene>
<keyword evidence="4" id="KW-1185">Reference proteome</keyword>
<dbReference type="InterPro" id="IPR004378">
    <property type="entry name" value="F420H2_quin_Rdtase"/>
</dbReference>
<proteinExistence type="inferred from homology"/>
<dbReference type="Pfam" id="PF04075">
    <property type="entry name" value="F420H2_quin_red"/>
    <property type="match status" value="1"/>
</dbReference>
<dbReference type="InterPro" id="IPR012349">
    <property type="entry name" value="Split_barrel_FMN-bd"/>
</dbReference>
<reference evidence="4" key="1">
    <citation type="journal article" date="2019" name="Int. J. Syst. Evol. Microbiol.">
        <title>The Global Catalogue of Microorganisms (GCM) 10K type strain sequencing project: providing services to taxonomists for standard genome sequencing and annotation.</title>
        <authorList>
            <consortium name="The Broad Institute Genomics Platform"/>
            <consortium name="The Broad Institute Genome Sequencing Center for Infectious Disease"/>
            <person name="Wu L."/>
            <person name="Ma J."/>
        </authorList>
    </citation>
    <scope>NUCLEOTIDE SEQUENCE [LARGE SCALE GENOMIC DNA]</scope>
    <source>
        <strain evidence="4">CCUG 62974</strain>
    </source>
</reference>
<accession>A0ABW3DT90</accession>
<evidence type="ECO:0000313" key="3">
    <source>
        <dbReference type="EMBL" id="MFD0886394.1"/>
    </source>
</evidence>
<dbReference type="PANTHER" id="PTHR39428">
    <property type="entry name" value="F420H(2)-DEPENDENT QUINONE REDUCTASE RV1261C"/>
    <property type="match status" value="1"/>
</dbReference>
<dbReference type="Proteomes" id="UP001597024">
    <property type="component" value="Unassembled WGS sequence"/>
</dbReference>
<sequence>MGFSWSMLVWRRLANIDRWVQKVSKGRWALIGRVDNSLVLTTVGRRSGRARSSALVYVRDQDALIVVGTNFGQRHHPSWSANLMAHPTATVLLKGRSFTVDAEFVIDEQARSHAWGLMTRHWSGYEAYAERSGREIRIFRLIPRKE</sequence>
<dbReference type="EMBL" id="JBHTHX010000597">
    <property type="protein sequence ID" value="MFD0886394.1"/>
    <property type="molecule type" value="Genomic_DNA"/>
</dbReference>
<dbReference type="SUPFAM" id="SSF50475">
    <property type="entry name" value="FMN-binding split barrel"/>
    <property type="match status" value="1"/>
</dbReference>
<evidence type="ECO:0000256" key="1">
    <source>
        <dbReference type="ARBA" id="ARBA00008710"/>
    </source>
</evidence>
<dbReference type="NCBIfam" id="TIGR00026">
    <property type="entry name" value="hi_GC_TIGR00026"/>
    <property type="match status" value="1"/>
</dbReference>
<evidence type="ECO:0000256" key="2">
    <source>
        <dbReference type="ARBA" id="ARBA00049106"/>
    </source>
</evidence>
<protein>
    <submittedName>
        <fullName evidence="3">Nitroreductase family deazaflavin-dependent oxidoreductase</fullName>
    </submittedName>
</protein>
<comment type="similarity">
    <text evidence="1">Belongs to the F420H(2)-dependent quinone reductase family.</text>
</comment>
<comment type="caution">
    <text evidence="3">The sequence shown here is derived from an EMBL/GenBank/DDBJ whole genome shotgun (WGS) entry which is preliminary data.</text>
</comment>
<dbReference type="PANTHER" id="PTHR39428:SF1">
    <property type="entry name" value="F420H(2)-DEPENDENT QUINONE REDUCTASE RV1261C"/>
    <property type="match status" value="1"/>
</dbReference>
<comment type="catalytic activity">
    <reaction evidence="2">
        <text>oxidized coenzyme F420-(gamma-L-Glu)(n) + a quinol + H(+) = reduced coenzyme F420-(gamma-L-Glu)(n) + a quinone</text>
        <dbReference type="Rhea" id="RHEA:39663"/>
        <dbReference type="Rhea" id="RHEA-COMP:12939"/>
        <dbReference type="Rhea" id="RHEA-COMP:14378"/>
        <dbReference type="ChEBI" id="CHEBI:15378"/>
        <dbReference type="ChEBI" id="CHEBI:24646"/>
        <dbReference type="ChEBI" id="CHEBI:132124"/>
        <dbReference type="ChEBI" id="CHEBI:133980"/>
        <dbReference type="ChEBI" id="CHEBI:139511"/>
    </reaction>
</comment>
<organism evidence="3 4">
    <name type="scientific">Streptosporangium algeriense</name>
    <dbReference type="NCBI Taxonomy" id="1682748"/>
    <lineage>
        <taxon>Bacteria</taxon>
        <taxon>Bacillati</taxon>
        <taxon>Actinomycetota</taxon>
        <taxon>Actinomycetes</taxon>
        <taxon>Streptosporangiales</taxon>
        <taxon>Streptosporangiaceae</taxon>
        <taxon>Streptosporangium</taxon>
    </lineage>
</organism>
<dbReference type="Gene3D" id="2.30.110.10">
    <property type="entry name" value="Electron Transport, Fmn-binding Protein, Chain A"/>
    <property type="match status" value="1"/>
</dbReference>